<gene>
    <name evidence="1" type="ORF">OUZ56_032053</name>
</gene>
<sequence>MRPAAECIDLDEKMTTVELAEICMNLLKGSRSWLVRSKRFRRTESRARCRSLVVPWCIFSRSRSKSPCSAFGMTTRAPMTIIPSSPSTAR</sequence>
<reference evidence="1 2" key="1">
    <citation type="journal article" date="2023" name="Nucleic Acids Res.">
        <title>The hologenome of Daphnia magna reveals possible DNA methylation and microbiome-mediated evolution of the host genome.</title>
        <authorList>
            <person name="Chaturvedi A."/>
            <person name="Li X."/>
            <person name="Dhandapani V."/>
            <person name="Marshall H."/>
            <person name="Kissane S."/>
            <person name="Cuenca-Cambronero M."/>
            <person name="Asole G."/>
            <person name="Calvet F."/>
            <person name="Ruiz-Romero M."/>
            <person name="Marangio P."/>
            <person name="Guigo R."/>
            <person name="Rago D."/>
            <person name="Mirbahai L."/>
            <person name="Eastwood N."/>
            <person name="Colbourne J.K."/>
            <person name="Zhou J."/>
            <person name="Mallon E."/>
            <person name="Orsini L."/>
        </authorList>
    </citation>
    <scope>NUCLEOTIDE SEQUENCE [LARGE SCALE GENOMIC DNA]</scope>
    <source>
        <strain evidence="1">LRV0_1</strain>
    </source>
</reference>
<evidence type="ECO:0000313" key="1">
    <source>
        <dbReference type="EMBL" id="KAK4017099.1"/>
    </source>
</evidence>
<evidence type="ECO:0000313" key="2">
    <source>
        <dbReference type="Proteomes" id="UP001234178"/>
    </source>
</evidence>
<dbReference type="Proteomes" id="UP001234178">
    <property type="component" value="Unassembled WGS sequence"/>
</dbReference>
<dbReference type="EMBL" id="JAOYFB010000005">
    <property type="protein sequence ID" value="KAK4017099.1"/>
    <property type="molecule type" value="Genomic_DNA"/>
</dbReference>
<protein>
    <submittedName>
        <fullName evidence="1">Uncharacterized protein</fullName>
    </submittedName>
</protein>
<proteinExistence type="predicted"/>
<name>A0ABQ9ZW29_9CRUS</name>
<keyword evidence="2" id="KW-1185">Reference proteome</keyword>
<comment type="caution">
    <text evidence="1">The sequence shown here is derived from an EMBL/GenBank/DDBJ whole genome shotgun (WGS) entry which is preliminary data.</text>
</comment>
<accession>A0ABQ9ZW29</accession>
<organism evidence="1 2">
    <name type="scientific">Daphnia magna</name>
    <dbReference type="NCBI Taxonomy" id="35525"/>
    <lineage>
        <taxon>Eukaryota</taxon>
        <taxon>Metazoa</taxon>
        <taxon>Ecdysozoa</taxon>
        <taxon>Arthropoda</taxon>
        <taxon>Crustacea</taxon>
        <taxon>Branchiopoda</taxon>
        <taxon>Diplostraca</taxon>
        <taxon>Cladocera</taxon>
        <taxon>Anomopoda</taxon>
        <taxon>Daphniidae</taxon>
        <taxon>Daphnia</taxon>
    </lineage>
</organism>